<accession>A0A4S5CPV3</accession>
<reference evidence="1 2" key="1">
    <citation type="submission" date="2019-04" db="EMBL/GenBank/DDBJ databases">
        <title>Comparative genomics of Aeromonas veronii strains pathogenic to fish.</title>
        <authorList>
            <person name="Cascarano M.C."/>
            <person name="Smyrli M."/>
            <person name="Katharios P."/>
        </authorList>
    </citation>
    <scope>NUCLEOTIDE SEQUENCE [LARGE SCALE GENOMIC DNA]</scope>
    <source>
        <strain evidence="1 2">XU1</strain>
    </source>
</reference>
<dbReference type="AlphaFoldDB" id="A0A4S5CPV3"/>
<keyword evidence="1" id="KW-0378">Hydrolase</keyword>
<sequence>MRNLIVPPSNVPFSQRHKDVVNSKTNTVKGIRNETKFNLLNLENQILARYTIFERAVAQRNLFNLSEDNVLARHKNDLLSCYTGRTEKVKEIFRLIENAQPPRLLKRCPYCGVTLPKTFDHYLPESKFPELSVHALNLVPCCGTCNQTKNNDWKNLNHRIFLHFYSDEIPALQYLNVNLHTRAGVNAIGASFSMNRPAGISDDIWAVLTAHYTKLNLISTYNELANDEISELFNTCLSHLRSGGNNVGQFINHLLLTEEQLYGLNHWRVVLMKALSTSNNFSIAVNDAL</sequence>
<evidence type="ECO:0000313" key="1">
    <source>
        <dbReference type="EMBL" id="THJ46655.1"/>
    </source>
</evidence>
<keyword evidence="1" id="KW-0540">Nuclease</keyword>
<dbReference type="GO" id="GO:0004519">
    <property type="term" value="F:endonuclease activity"/>
    <property type="evidence" value="ECO:0007669"/>
    <property type="project" value="UniProtKB-KW"/>
</dbReference>
<evidence type="ECO:0000313" key="2">
    <source>
        <dbReference type="Proteomes" id="UP000309618"/>
    </source>
</evidence>
<dbReference type="Proteomes" id="UP000309618">
    <property type="component" value="Unassembled WGS sequence"/>
</dbReference>
<protein>
    <submittedName>
        <fullName evidence="1">HNH endonuclease</fullName>
    </submittedName>
</protein>
<proteinExistence type="predicted"/>
<keyword evidence="1" id="KW-0255">Endonuclease</keyword>
<comment type="caution">
    <text evidence="1">The sequence shown here is derived from an EMBL/GenBank/DDBJ whole genome shotgun (WGS) entry which is preliminary data.</text>
</comment>
<dbReference type="Gene3D" id="1.10.30.50">
    <property type="match status" value="1"/>
</dbReference>
<gene>
    <name evidence="1" type="ORF">E8Q35_06675</name>
</gene>
<dbReference type="EMBL" id="SSUX01000003">
    <property type="protein sequence ID" value="THJ46655.1"/>
    <property type="molecule type" value="Genomic_DNA"/>
</dbReference>
<organism evidence="1 2">
    <name type="scientific">Aeromonas veronii</name>
    <dbReference type="NCBI Taxonomy" id="654"/>
    <lineage>
        <taxon>Bacteria</taxon>
        <taxon>Pseudomonadati</taxon>
        <taxon>Pseudomonadota</taxon>
        <taxon>Gammaproteobacteria</taxon>
        <taxon>Aeromonadales</taxon>
        <taxon>Aeromonadaceae</taxon>
        <taxon>Aeromonas</taxon>
    </lineage>
</organism>
<name>A0A4S5CPV3_AERVE</name>
<dbReference type="RefSeq" id="WP_081990686.1">
    <property type="nucleotide sequence ID" value="NZ_NKVZ01000050.1"/>
</dbReference>